<proteinExistence type="predicted"/>
<reference evidence="1" key="1">
    <citation type="journal article" date="2019" name="bioRxiv">
        <title>The Genome of the Zebra Mussel, Dreissena polymorpha: A Resource for Invasive Species Research.</title>
        <authorList>
            <person name="McCartney M.A."/>
            <person name="Auch B."/>
            <person name="Kono T."/>
            <person name="Mallez S."/>
            <person name="Zhang Y."/>
            <person name="Obille A."/>
            <person name="Becker A."/>
            <person name="Abrahante J.E."/>
            <person name="Garbe J."/>
            <person name="Badalamenti J.P."/>
            <person name="Herman A."/>
            <person name="Mangelson H."/>
            <person name="Liachko I."/>
            <person name="Sullivan S."/>
            <person name="Sone E.D."/>
            <person name="Koren S."/>
            <person name="Silverstein K.A.T."/>
            <person name="Beckman K.B."/>
            <person name="Gohl D.M."/>
        </authorList>
    </citation>
    <scope>NUCLEOTIDE SEQUENCE</scope>
    <source>
        <strain evidence="1">Duluth1</strain>
        <tissue evidence="1">Whole animal</tissue>
    </source>
</reference>
<gene>
    <name evidence="1" type="ORF">DPMN_095962</name>
</gene>
<accession>A0A9D4R3C9</accession>
<sequence length="138" mass="16100">MEKGQSEQLAPFFAYAENTWLTNNVCAVENWSVYGRLVRTNNDVEGWHNRLNRRAKKGNLSFYLLITLLFDEAKEVPMQCKLIKVKKLQRHQSRQTRAIQGRLCAALDRYGKKEISTSELLNECCRLYGPVYVCLFFC</sequence>
<dbReference type="AlphaFoldDB" id="A0A9D4R3C9"/>
<evidence type="ECO:0000313" key="2">
    <source>
        <dbReference type="Proteomes" id="UP000828390"/>
    </source>
</evidence>
<protein>
    <recommendedName>
        <fullName evidence="3">MULE transposase domain-containing protein</fullName>
    </recommendedName>
</protein>
<keyword evidence="2" id="KW-1185">Reference proteome</keyword>
<dbReference type="Proteomes" id="UP000828390">
    <property type="component" value="Unassembled WGS sequence"/>
</dbReference>
<reference evidence="1" key="2">
    <citation type="submission" date="2020-11" db="EMBL/GenBank/DDBJ databases">
        <authorList>
            <person name="McCartney M.A."/>
            <person name="Auch B."/>
            <person name="Kono T."/>
            <person name="Mallez S."/>
            <person name="Becker A."/>
            <person name="Gohl D.M."/>
            <person name="Silverstein K.A.T."/>
            <person name="Koren S."/>
            <person name="Bechman K.B."/>
            <person name="Herman A."/>
            <person name="Abrahante J.E."/>
            <person name="Garbe J."/>
        </authorList>
    </citation>
    <scope>NUCLEOTIDE SEQUENCE</scope>
    <source>
        <strain evidence="1">Duluth1</strain>
        <tissue evidence="1">Whole animal</tissue>
    </source>
</reference>
<comment type="caution">
    <text evidence="1">The sequence shown here is derived from an EMBL/GenBank/DDBJ whole genome shotgun (WGS) entry which is preliminary data.</text>
</comment>
<evidence type="ECO:0008006" key="3">
    <source>
        <dbReference type="Google" id="ProtNLM"/>
    </source>
</evidence>
<name>A0A9D4R3C9_DREPO</name>
<evidence type="ECO:0000313" key="1">
    <source>
        <dbReference type="EMBL" id="KAH3853439.1"/>
    </source>
</evidence>
<organism evidence="1 2">
    <name type="scientific">Dreissena polymorpha</name>
    <name type="common">Zebra mussel</name>
    <name type="synonym">Mytilus polymorpha</name>
    <dbReference type="NCBI Taxonomy" id="45954"/>
    <lineage>
        <taxon>Eukaryota</taxon>
        <taxon>Metazoa</taxon>
        <taxon>Spiralia</taxon>
        <taxon>Lophotrochozoa</taxon>
        <taxon>Mollusca</taxon>
        <taxon>Bivalvia</taxon>
        <taxon>Autobranchia</taxon>
        <taxon>Heteroconchia</taxon>
        <taxon>Euheterodonta</taxon>
        <taxon>Imparidentia</taxon>
        <taxon>Neoheterodontei</taxon>
        <taxon>Myida</taxon>
        <taxon>Dreissenoidea</taxon>
        <taxon>Dreissenidae</taxon>
        <taxon>Dreissena</taxon>
    </lineage>
</organism>
<dbReference type="EMBL" id="JAIWYP010000003">
    <property type="protein sequence ID" value="KAH3853439.1"/>
    <property type="molecule type" value="Genomic_DNA"/>
</dbReference>